<evidence type="ECO:0000313" key="1">
    <source>
        <dbReference type="EMBL" id="PRX96840.1"/>
    </source>
</evidence>
<protein>
    <submittedName>
        <fullName evidence="1">Winged helix DNA-binding protein</fullName>
    </submittedName>
</protein>
<proteinExistence type="predicted"/>
<evidence type="ECO:0000313" key="2">
    <source>
        <dbReference type="Proteomes" id="UP000237846"/>
    </source>
</evidence>
<dbReference type="PANTHER" id="PTHR38479">
    <property type="entry name" value="LMO0824 PROTEIN"/>
    <property type="match status" value="1"/>
</dbReference>
<name>A0A2T0PZ97_9ACTN</name>
<reference evidence="1 2" key="1">
    <citation type="submission" date="2018-03" db="EMBL/GenBank/DDBJ databases">
        <title>Genomic Encyclopedia of Archaeal and Bacterial Type Strains, Phase II (KMG-II): from individual species to whole genera.</title>
        <authorList>
            <person name="Goeker M."/>
        </authorList>
    </citation>
    <scope>NUCLEOTIDE SEQUENCE [LARGE SCALE GENOMIC DNA]</scope>
    <source>
        <strain evidence="1 2">DSM 45601</strain>
    </source>
</reference>
<organism evidence="1 2">
    <name type="scientific">Allonocardiopsis opalescens</name>
    <dbReference type="NCBI Taxonomy" id="1144618"/>
    <lineage>
        <taxon>Bacteria</taxon>
        <taxon>Bacillati</taxon>
        <taxon>Actinomycetota</taxon>
        <taxon>Actinomycetes</taxon>
        <taxon>Streptosporangiales</taxon>
        <taxon>Allonocardiopsis</taxon>
    </lineage>
</organism>
<keyword evidence="1" id="KW-0238">DNA-binding</keyword>
<dbReference type="Pfam" id="PF06224">
    <property type="entry name" value="AlkZ-like"/>
    <property type="match status" value="1"/>
</dbReference>
<dbReference type="InterPro" id="IPR009351">
    <property type="entry name" value="AlkZ-like"/>
</dbReference>
<sequence>MAIEVDRARVLAYRTWAHGLDRTVSDPAVLEVLDLGIAETRGSARLALDARLAEPAGAVGDGLVHTWSFRGAPHLHRGADLPALAAALWPRDDVDAMARLGAERTPLKKAGIGGLAAFTAATAALNRAVTEPFAADAATRKAPGAGGADASGGGAAPVGVAALDKALTKGEASGRVTELLPDAYARDCSTCRARHVYGGIFQQVGLFAGVRLLTDSAPLRLAPLADDWRPPGASTGAEPLIRAYLRLHGPATLAEAADYLGTTQKALRPEWPGTGLVEVSVDGRTAWLPEDRVGALRTAGVDRGGPLVRLLPTWDPYLQARDRELLVPDAALRKEVWRVLGNPAVVMADGEIVGTWKPSGSGTRLTVTVRPFGRLTEPVAAAIETEAARVATVRGARDVRVTGARD</sequence>
<gene>
    <name evidence="1" type="ORF">CLV72_107363</name>
</gene>
<dbReference type="RefSeq" id="WP_211303069.1">
    <property type="nucleotide sequence ID" value="NZ_PVZC01000007.1"/>
</dbReference>
<dbReference type="EMBL" id="PVZC01000007">
    <property type="protein sequence ID" value="PRX96840.1"/>
    <property type="molecule type" value="Genomic_DNA"/>
</dbReference>
<dbReference type="GO" id="GO:0003677">
    <property type="term" value="F:DNA binding"/>
    <property type="evidence" value="ECO:0007669"/>
    <property type="project" value="UniProtKB-KW"/>
</dbReference>
<dbReference type="PANTHER" id="PTHR38479:SF2">
    <property type="entry name" value="WINGED HELIX DNA-BINDING DOMAIN-CONTAINING PROTEIN"/>
    <property type="match status" value="1"/>
</dbReference>
<comment type="caution">
    <text evidence="1">The sequence shown here is derived from an EMBL/GenBank/DDBJ whole genome shotgun (WGS) entry which is preliminary data.</text>
</comment>
<dbReference type="AlphaFoldDB" id="A0A2T0PZ97"/>
<accession>A0A2T0PZ97</accession>
<keyword evidence="2" id="KW-1185">Reference proteome</keyword>
<dbReference type="Proteomes" id="UP000237846">
    <property type="component" value="Unassembled WGS sequence"/>
</dbReference>